<evidence type="ECO:0000313" key="2">
    <source>
        <dbReference type="Proteomes" id="UP001501237"/>
    </source>
</evidence>
<dbReference type="Proteomes" id="UP001501237">
    <property type="component" value="Unassembled WGS sequence"/>
</dbReference>
<sequence>MTENQDAEQREFVLGALAREVLRHQDVTVTRHTASGLWLRATFQRTSVLVSAESNGRGGWTYRWGSHSLRRAPADQPGEAAARIVELLVSRARRTRNGADPSPDGERR</sequence>
<dbReference type="RefSeq" id="WP_344823348.1">
    <property type="nucleotide sequence ID" value="NZ_BAAAUV010000003.1"/>
</dbReference>
<protein>
    <submittedName>
        <fullName evidence="1">Uncharacterized protein</fullName>
    </submittedName>
</protein>
<keyword evidence="2" id="KW-1185">Reference proteome</keyword>
<gene>
    <name evidence="1" type="ORF">GCM10010468_13400</name>
</gene>
<dbReference type="EMBL" id="BAAAUV010000003">
    <property type="protein sequence ID" value="GAA3200611.1"/>
    <property type="molecule type" value="Genomic_DNA"/>
</dbReference>
<accession>A0ABP6Q2E0</accession>
<name>A0ABP6Q2E0_9ACTN</name>
<proteinExistence type="predicted"/>
<comment type="caution">
    <text evidence="1">The sequence shown here is derived from an EMBL/GenBank/DDBJ whole genome shotgun (WGS) entry which is preliminary data.</text>
</comment>
<reference evidence="2" key="1">
    <citation type="journal article" date="2019" name="Int. J. Syst. Evol. Microbiol.">
        <title>The Global Catalogue of Microorganisms (GCM) 10K type strain sequencing project: providing services to taxonomists for standard genome sequencing and annotation.</title>
        <authorList>
            <consortium name="The Broad Institute Genomics Platform"/>
            <consortium name="The Broad Institute Genome Sequencing Center for Infectious Disease"/>
            <person name="Wu L."/>
            <person name="Ma J."/>
        </authorList>
    </citation>
    <scope>NUCLEOTIDE SEQUENCE [LARGE SCALE GENOMIC DNA]</scope>
    <source>
        <strain evidence="2">JCM 9377</strain>
    </source>
</reference>
<organism evidence="1 2">
    <name type="scientific">Actinocorallia longicatena</name>
    <dbReference type="NCBI Taxonomy" id="111803"/>
    <lineage>
        <taxon>Bacteria</taxon>
        <taxon>Bacillati</taxon>
        <taxon>Actinomycetota</taxon>
        <taxon>Actinomycetes</taxon>
        <taxon>Streptosporangiales</taxon>
        <taxon>Thermomonosporaceae</taxon>
        <taxon>Actinocorallia</taxon>
    </lineage>
</organism>
<evidence type="ECO:0000313" key="1">
    <source>
        <dbReference type="EMBL" id="GAA3200611.1"/>
    </source>
</evidence>